<dbReference type="Proteomes" id="UP000002573">
    <property type="component" value="Chromosome"/>
</dbReference>
<dbReference type="RefSeq" id="WP_013143095.1">
    <property type="nucleotide sequence ID" value="NC_014205.1"/>
</dbReference>
<dbReference type="EMBL" id="CP002051">
    <property type="protein sequence ID" value="ADI31897.1"/>
    <property type="molecule type" value="Genomic_DNA"/>
</dbReference>
<name>D7D801_STAHD</name>
<organism evidence="1 2">
    <name type="scientific">Staphylothermus hellenicus (strain DSM 12710 / JCM 10830 / BK20S6-10-b1 / P8)</name>
    <dbReference type="NCBI Taxonomy" id="591019"/>
    <lineage>
        <taxon>Archaea</taxon>
        <taxon>Thermoproteota</taxon>
        <taxon>Thermoprotei</taxon>
        <taxon>Desulfurococcales</taxon>
        <taxon>Desulfurococcaceae</taxon>
        <taxon>Staphylothermus</taxon>
    </lineage>
</organism>
<dbReference type="eggNOG" id="arCOG08846">
    <property type="taxonomic scope" value="Archaea"/>
</dbReference>
<dbReference type="AlphaFoldDB" id="D7D801"/>
<evidence type="ECO:0000313" key="2">
    <source>
        <dbReference type="Proteomes" id="UP000002573"/>
    </source>
</evidence>
<reference evidence="2" key="1">
    <citation type="submission" date="2010-05" db="EMBL/GenBank/DDBJ databases">
        <title>Complete sequence of Staphylothermus hellenicus DSM 12710.</title>
        <authorList>
            <consortium name="US DOE Joint Genome Institute"/>
            <person name="Lucas S."/>
            <person name="Copeland A."/>
            <person name="Lapidus A."/>
            <person name="Cheng J.-F."/>
            <person name="Bruce D."/>
            <person name="Goodwin L."/>
            <person name="Pitluck S."/>
            <person name="Davenport K."/>
            <person name="Detter J.C."/>
            <person name="Han C."/>
            <person name="Tapia R."/>
            <person name="Larimer F."/>
            <person name="Land M."/>
            <person name="Hauser L."/>
            <person name="Kyrpides N."/>
            <person name="Mikhailova N."/>
            <person name="Anderson I.J."/>
            <person name="Woyke T."/>
        </authorList>
    </citation>
    <scope>NUCLEOTIDE SEQUENCE [LARGE SCALE GENOMIC DNA]</scope>
    <source>
        <strain evidence="2">DSM 12710 / JCM 10830 / BK20S6-10-b1 / P8</strain>
    </source>
</reference>
<dbReference type="GeneID" id="9234071"/>
<dbReference type="KEGG" id="shc:Shell_0782"/>
<gene>
    <name evidence="1" type="ordered locus">Shell_0782</name>
</gene>
<dbReference type="OrthoDB" id="18710at2157"/>
<sequence>MIARIGRKIIIIQEAPTHWDVRYALEDVNHILLTRKYKPTYFFEGTPAMGQGGFSVIVKLDREMKDEERRMLRRLLSNRGIKVIMED</sequence>
<dbReference type="HOGENOM" id="CLU_2420193_0_0_2"/>
<reference evidence="1 2" key="2">
    <citation type="journal article" date="2011" name="Stand. Genomic Sci.">
        <title>Complete genome sequence of Staphylothermus hellenicus P8.</title>
        <authorList>
            <person name="Anderson I."/>
            <person name="Wirth R."/>
            <person name="Lucas S."/>
            <person name="Copeland A."/>
            <person name="Lapidus A."/>
            <person name="Cheng J.F."/>
            <person name="Goodwin L."/>
            <person name="Pitluck S."/>
            <person name="Davenport K."/>
            <person name="Detter J.C."/>
            <person name="Han C."/>
            <person name="Tapia R."/>
            <person name="Land M."/>
            <person name="Hauser L."/>
            <person name="Pati A."/>
            <person name="Mikhailova N."/>
            <person name="Woyke T."/>
            <person name="Klenk H.P."/>
            <person name="Kyrpides N."/>
            <person name="Ivanova N."/>
        </authorList>
    </citation>
    <scope>NUCLEOTIDE SEQUENCE [LARGE SCALE GENOMIC DNA]</scope>
    <source>
        <strain evidence="2">DSM 12710 / JCM 10830 / BK20S6-10-b1 / P8</strain>
    </source>
</reference>
<proteinExistence type="predicted"/>
<protein>
    <submittedName>
        <fullName evidence="1">Uncharacterized protein</fullName>
    </submittedName>
</protein>
<evidence type="ECO:0000313" key="1">
    <source>
        <dbReference type="EMBL" id="ADI31897.1"/>
    </source>
</evidence>
<accession>D7D801</accession>
<dbReference type="STRING" id="591019.Shell_0782"/>
<keyword evidence="2" id="KW-1185">Reference proteome</keyword>